<dbReference type="Pfam" id="PF25990">
    <property type="entry name" value="Beta-barrel_YknX"/>
    <property type="match status" value="1"/>
</dbReference>
<dbReference type="GO" id="GO:0030313">
    <property type="term" value="C:cell envelope"/>
    <property type="evidence" value="ECO:0007669"/>
    <property type="project" value="UniProtKB-SubCell"/>
</dbReference>
<dbReference type="Gene3D" id="1.10.287.470">
    <property type="entry name" value="Helix hairpin bin"/>
    <property type="match status" value="2"/>
</dbReference>
<protein>
    <submittedName>
        <fullName evidence="5">Secretion protein HlyD</fullName>
    </submittedName>
</protein>
<organism evidence="5 6">
    <name type="scientific">Sphingomonas psychrotolerans</name>
    <dbReference type="NCBI Taxonomy" id="1327635"/>
    <lineage>
        <taxon>Bacteria</taxon>
        <taxon>Pseudomonadati</taxon>
        <taxon>Pseudomonadota</taxon>
        <taxon>Alphaproteobacteria</taxon>
        <taxon>Sphingomonadales</taxon>
        <taxon>Sphingomonadaceae</taxon>
        <taxon>Sphingomonas</taxon>
    </lineage>
</organism>
<dbReference type="Gene3D" id="2.40.30.170">
    <property type="match status" value="1"/>
</dbReference>
<dbReference type="Proteomes" id="UP000229081">
    <property type="component" value="Chromosome"/>
</dbReference>
<dbReference type="EMBL" id="CP024923">
    <property type="protein sequence ID" value="ATY31837.1"/>
    <property type="molecule type" value="Genomic_DNA"/>
</dbReference>
<evidence type="ECO:0000313" key="6">
    <source>
        <dbReference type="Proteomes" id="UP000229081"/>
    </source>
</evidence>
<evidence type="ECO:0000313" key="5">
    <source>
        <dbReference type="EMBL" id="ATY31837.1"/>
    </source>
</evidence>
<dbReference type="InterPro" id="IPR058636">
    <property type="entry name" value="Beta-barrel_YknX"/>
</dbReference>
<feature type="domain" description="YbhG-like alpha-helical hairpin" evidence="3">
    <location>
        <begin position="78"/>
        <end position="202"/>
    </location>
</feature>
<name>A0A2K8MDB2_9SPHN</name>
<feature type="domain" description="YknX-like beta-barrel" evidence="4">
    <location>
        <begin position="243"/>
        <end position="326"/>
    </location>
</feature>
<keyword evidence="6" id="KW-1185">Reference proteome</keyword>
<evidence type="ECO:0000259" key="3">
    <source>
        <dbReference type="Pfam" id="PF25881"/>
    </source>
</evidence>
<keyword evidence="2" id="KW-0175">Coiled coil</keyword>
<dbReference type="PANTHER" id="PTHR32347:SF29">
    <property type="entry name" value="UPF0194 MEMBRANE PROTEIN YBHG"/>
    <property type="match status" value="1"/>
</dbReference>
<reference evidence="5 6" key="1">
    <citation type="submission" date="2017-11" db="EMBL/GenBank/DDBJ databases">
        <title>Complete genome sequence of Sphingomonas sp. Strain Cra20, a psychrotolerant potential plant growth promoting rhizobacteria.</title>
        <authorList>
            <person name="Luo Y."/>
        </authorList>
    </citation>
    <scope>NUCLEOTIDE SEQUENCE [LARGE SCALE GENOMIC DNA]</scope>
    <source>
        <strain evidence="5 6">Cra20</strain>
    </source>
</reference>
<dbReference type="RefSeq" id="WP_100281646.1">
    <property type="nucleotide sequence ID" value="NZ_CP024923.1"/>
</dbReference>
<dbReference type="InterPro" id="IPR059052">
    <property type="entry name" value="HH_YbhG-like"/>
</dbReference>
<dbReference type="InterPro" id="IPR050465">
    <property type="entry name" value="UPF0194_transport"/>
</dbReference>
<dbReference type="PANTHER" id="PTHR32347">
    <property type="entry name" value="EFFLUX SYSTEM COMPONENT YKNX-RELATED"/>
    <property type="match status" value="1"/>
</dbReference>
<evidence type="ECO:0000256" key="1">
    <source>
        <dbReference type="ARBA" id="ARBA00004196"/>
    </source>
</evidence>
<dbReference type="AlphaFoldDB" id="A0A2K8MDB2"/>
<gene>
    <name evidence="5" type="ORF">CVN68_07530</name>
</gene>
<evidence type="ECO:0000256" key="2">
    <source>
        <dbReference type="ARBA" id="ARBA00023054"/>
    </source>
</evidence>
<dbReference type="KEGG" id="sphc:CVN68_07530"/>
<proteinExistence type="predicted"/>
<comment type="subcellular location">
    <subcellularLocation>
        <location evidence="1">Cell envelope</location>
    </subcellularLocation>
</comment>
<dbReference type="OrthoDB" id="9813967at2"/>
<sequence>MNRRRLIVLVVVALLAVAGFATRGFGLLPGRPDTELALYGNVDIREVDMGFRVGGRIAGIGVEEGARVKQGQLLATLDTATLDSRIAESDARVAQAQANYDKARNGARAQDVGQARARVAAAQAVYDNARRDYARRQPLVEPGAISRDIWEQTRTERDRAAAQLAEARQGLSLLQAGSRPEDLAAAAAEMRSAQATRAGVATDRSDTRLVAATAGTVVTRAREPGAIVQPGEIVLTLSIDRPMRVRAYVAETDLSRVSPGMKVQVTADGNPKTYRGTIGYIAPRAEFTPKSVETENLRTDLVYQVRVIVDDPDEALRQGQPVTIRVVGARPRHAD</sequence>
<dbReference type="Pfam" id="PF25881">
    <property type="entry name" value="HH_YBHG"/>
    <property type="match status" value="1"/>
</dbReference>
<dbReference type="SUPFAM" id="SSF111369">
    <property type="entry name" value="HlyD-like secretion proteins"/>
    <property type="match status" value="2"/>
</dbReference>
<dbReference type="Gene3D" id="2.40.50.100">
    <property type="match status" value="1"/>
</dbReference>
<evidence type="ECO:0000259" key="4">
    <source>
        <dbReference type="Pfam" id="PF25990"/>
    </source>
</evidence>
<accession>A0A2K8MDB2</accession>